<gene>
    <name evidence="2" type="ORF">VB738_13615</name>
</gene>
<dbReference type="Proteomes" id="UP001304461">
    <property type="component" value="Unassembled WGS sequence"/>
</dbReference>
<proteinExistence type="predicted"/>
<accession>A0ABU5RWX7</accession>
<evidence type="ECO:0000313" key="2">
    <source>
        <dbReference type="EMBL" id="MEA5392295.1"/>
    </source>
</evidence>
<dbReference type="EMBL" id="JAYGHX010000009">
    <property type="protein sequence ID" value="MEA5392295.1"/>
    <property type="molecule type" value="Genomic_DNA"/>
</dbReference>
<dbReference type="RefSeq" id="WP_323306251.1">
    <property type="nucleotide sequence ID" value="NZ_JAYGHX010000009.1"/>
</dbReference>
<protein>
    <submittedName>
        <fullName evidence="2">Uncharacterized protein</fullName>
    </submittedName>
</protein>
<evidence type="ECO:0000256" key="1">
    <source>
        <dbReference type="SAM" id="MobiDB-lite"/>
    </source>
</evidence>
<evidence type="ECO:0000313" key="3">
    <source>
        <dbReference type="Proteomes" id="UP001304461"/>
    </source>
</evidence>
<comment type="caution">
    <text evidence="2">The sequence shown here is derived from an EMBL/GenBank/DDBJ whole genome shotgun (WGS) entry which is preliminary data.</text>
</comment>
<sequence>MSLWSRLFGRRDTVSWGERKLQKDSGLLDTLVSDPGTIPMEMDRRPEITPWSAARLGTIFADFAHEATPTRLAEARLARQCLSKFWLSAPIDALELLYGSAVGQSYRQMISGALASQPLLRDEESWRDHLSERLQSGFDRPEMANVLLAVMPYFRRGKMKVRNCEQNLPAWLLEDYASLFEPELLPRLRQPSPLERRALAPAAGSTAGPATGSVGVEPERLPLPQLSGFTGAQALQLTASEEFLTRLNGLVNLFEIDPDDGAIRQELGGYRRQLGQIWLDTPDDQLQSLFESTFGDLYRKFLRSGYAGTHLTEEDRQLRAQLAQYVRNMTRPRAAQAVLASLPFYPPGKIGFAGGEQFMPQWLLGALPSLYVKS</sequence>
<keyword evidence="3" id="KW-1185">Reference proteome</keyword>
<organism evidence="2 3">
    <name type="scientific">Cyanobium gracile UHCC 0139</name>
    <dbReference type="NCBI Taxonomy" id="3110308"/>
    <lineage>
        <taxon>Bacteria</taxon>
        <taxon>Bacillati</taxon>
        <taxon>Cyanobacteriota</taxon>
        <taxon>Cyanophyceae</taxon>
        <taxon>Synechococcales</taxon>
        <taxon>Prochlorococcaceae</taxon>
        <taxon>Cyanobium</taxon>
    </lineage>
</organism>
<reference evidence="2 3" key="1">
    <citation type="submission" date="2023-12" db="EMBL/GenBank/DDBJ databases">
        <title>Baltic Sea Cyanobacteria.</title>
        <authorList>
            <person name="Delbaje E."/>
            <person name="Fewer D.P."/>
            <person name="Shishido T.K."/>
        </authorList>
    </citation>
    <scope>NUCLEOTIDE SEQUENCE [LARGE SCALE GENOMIC DNA]</scope>
    <source>
        <strain evidence="2 3">UHCC 0139</strain>
    </source>
</reference>
<feature type="region of interest" description="Disordered" evidence="1">
    <location>
        <begin position="199"/>
        <end position="218"/>
    </location>
</feature>
<feature type="compositionally biased region" description="Low complexity" evidence="1">
    <location>
        <begin position="200"/>
        <end position="213"/>
    </location>
</feature>
<name>A0ABU5RWX7_9CYAN</name>